<organism evidence="2 4">
    <name type="scientific">Sphingopyxis macrogoltabida</name>
    <name type="common">Sphingomonas macrogoltabidus</name>
    <dbReference type="NCBI Taxonomy" id="33050"/>
    <lineage>
        <taxon>Bacteria</taxon>
        <taxon>Pseudomonadati</taxon>
        <taxon>Pseudomonadota</taxon>
        <taxon>Alphaproteobacteria</taxon>
        <taxon>Sphingomonadales</taxon>
        <taxon>Sphingomonadaceae</taxon>
        <taxon>Sphingopyxis</taxon>
    </lineage>
</organism>
<keyword evidence="5" id="KW-1185">Reference proteome</keyword>
<evidence type="ECO:0000313" key="3">
    <source>
        <dbReference type="EMBL" id="AMU92889.1"/>
    </source>
</evidence>
<dbReference type="EMBL" id="CP013346">
    <property type="protein sequence ID" value="AMU92889.1"/>
    <property type="molecule type" value="Genomic_DNA"/>
</dbReference>
<sequence length="188" mass="20825">MEISFAHEASQRTLKQRNLLALICVVLGILVVVMFTAASTRDREVVLQPILPSQMTLSSAALTPEYLEAVTRDTAQLALNRSPETLQYWLDGIVAISAPEARGALKAKLLRIVAEQEGSQVTQFVTINWIRTDPENLTSQVGGVLHTIVGSKDVRREHKIFEFHWTYTGVSLRLKGFGVVVKKEGANQ</sequence>
<geneLocation type="plasmid" evidence="2 4">
    <name>1</name>
</geneLocation>
<keyword evidence="1" id="KW-0472">Membrane</keyword>
<proteinExistence type="predicted"/>
<accession>A0A0N9V499</accession>
<keyword evidence="1" id="KW-0812">Transmembrane</keyword>
<dbReference type="OrthoDB" id="7405099at2"/>
<evidence type="ECO:0000313" key="5">
    <source>
        <dbReference type="Proteomes" id="UP000076088"/>
    </source>
</evidence>
<protein>
    <submittedName>
        <fullName evidence="2">Conjugal transfer protein TraE</fullName>
    </submittedName>
</protein>
<dbReference type="Proteomes" id="UP000058074">
    <property type="component" value="Plasmid 1"/>
</dbReference>
<dbReference type="InterPro" id="IPR007973">
    <property type="entry name" value="Pilus_assembly_TraE"/>
</dbReference>
<dbReference type="KEGG" id="smag:AN936_23465"/>
<reference evidence="3" key="3">
    <citation type="submission" date="2015-11" db="EMBL/GenBank/DDBJ databases">
        <authorList>
            <person name="Yoshiyuki O."/>
        </authorList>
    </citation>
    <scope>NUCLEOTIDE SEQUENCE</scope>
    <source>
        <strain evidence="3">203N</strain>
        <plasmid evidence="3">unnamed2</plasmid>
    </source>
</reference>
<evidence type="ECO:0000256" key="1">
    <source>
        <dbReference type="SAM" id="Phobius"/>
    </source>
</evidence>
<reference evidence="2 4" key="1">
    <citation type="journal article" date="2015" name="Genome Announc.">
        <title>Complete Genome Sequence of Polypropylene Glycol- and Polyethylene Glycol-Degrading Sphingopyxis macrogoltabida Strain EY-1.</title>
        <authorList>
            <person name="Ohtsubo Y."/>
            <person name="Nagata Y."/>
            <person name="Numata M."/>
            <person name="Tsuchikane K."/>
            <person name="Hosoyama A."/>
            <person name="Yamazoe A."/>
            <person name="Tsuda M."/>
            <person name="Fujita N."/>
            <person name="Kawai F."/>
        </authorList>
    </citation>
    <scope>NUCLEOTIDE SEQUENCE [LARGE SCALE GENOMIC DNA]</scope>
    <source>
        <strain evidence="2 4">EY-1</strain>
        <plasmid evidence="2">1</plasmid>
    </source>
</reference>
<dbReference type="Pfam" id="PF05309">
    <property type="entry name" value="TraE"/>
    <property type="match status" value="1"/>
</dbReference>
<gene>
    <name evidence="2" type="ORF">AN936_23465</name>
    <name evidence="3" type="ORF">ATM17_40130</name>
</gene>
<reference evidence="5" key="2">
    <citation type="submission" date="2015-11" db="EMBL/GenBank/DDBJ databases">
        <title>Complete genome sequence of a polyethylene-glycol degrader Sphingopyxis macrogoltabida 203N (NBRC 111659).</title>
        <authorList>
            <person name="Yoshiyuki O."/>
            <person name="Shouta N."/>
            <person name="Nagata Y."/>
            <person name="Numata M."/>
            <person name="Tsuchikane K."/>
            <person name="Hosoyama A."/>
            <person name="Yamazoe A."/>
            <person name="Tsuda M."/>
            <person name="Fujita N."/>
            <person name="Kawai F."/>
        </authorList>
    </citation>
    <scope>NUCLEOTIDE SEQUENCE [LARGE SCALE GENOMIC DNA]</scope>
    <source>
        <strain evidence="5">203N</strain>
        <plasmid evidence="5">unnamed2</plasmid>
    </source>
</reference>
<feature type="transmembrane region" description="Helical" evidence="1">
    <location>
        <begin position="19"/>
        <end position="38"/>
    </location>
</feature>
<name>A0A0N9V499_SPHMC</name>
<evidence type="ECO:0000313" key="4">
    <source>
        <dbReference type="Proteomes" id="UP000058074"/>
    </source>
</evidence>
<dbReference type="RefSeq" id="WP_054136667.1">
    <property type="nucleotide sequence ID" value="NZ_CP009431.1"/>
</dbReference>
<reference evidence="3 5" key="4">
    <citation type="journal article" date="2016" name="Genome Announc.">
        <title>Complete Genome Sequence of Sphingopyxis macrogoltabida Strain 203N (NBRC 111659), a Polyethylene Glycol Degrader.</title>
        <authorList>
            <person name="Ohtsubo Y."/>
            <person name="Nonoyama S."/>
            <person name="Nagata Y."/>
            <person name="Numata M."/>
            <person name="Tsuchikane K."/>
            <person name="Hosoyama A."/>
            <person name="Yamazoe A."/>
            <person name="Tsuda M."/>
            <person name="Fujita N."/>
            <person name="Kawai F."/>
        </authorList>
    </citation>
    <scope>NUCLEOTIDE SEQUENCE [LARGE SCALE GENOMIC DNA]</scope>
    <source>
        <strain evidence="3 5">203N</strain>
    </source>
</reference>
<keyword evidence="2" id="KW-0614">Plasmid</keyword>
<dbReference type="EMBL" id="CP012701">
    <property type="protein sequence ID" value="ALH83108.1"/>
    <property type="molecule type" value="Genomic_DNA"/>
</dbReference>
<keyword evidence="1" id="KW-1133">Transmembrane helix</keyword>
<dbReference type="AlphaFoldDB" id="A0A0N9V499"/>
<geneLocation type="plasmid" evidence="3 5">
    <name>unnamed2</name>
</geneLocation>
<evidence type="ECO:0000313" key="2">
    <source>
        <dbReference type="EMBL" id="ALH83108.1"/>
    </source>
</evidence>
<dbReference type="KEGG" id="smaz:LH19_28130"/>
<dbReference type="PATRIC" id="fig|33050.5.peg.4745"/>
<dbReference type="Proteomes" id="UP000076088">
    <property type="component" value="Plasmid unnamed2"/>
</dbReference>